<dbReference type="Gene3D" id="2.60.120.380">
    <property type="match status" value="1"/>
</dbReference>
<organism evidence="2">
    <name type="scientific">marine sediment metagenome</name>
    <dbReference type="NCBI Taxonomy" id="412755"/>
    <lineage>
        <taxon>unclassified sequences</taxon>
        <taxon>metagenomes</taxon>
        <taxon>ecological metagenomes</taxon>
    </lineage>
</organism>
<protein>
    <recommendedName>
        <fullName evidence="1">Peptidase C-terminal archaeal/bacterial domain-containing protein</fullName>
    </recommendedName>
</protein>
<feature type="domain" description="Peptidase C-terminal archaeal/bacterial" evidence="1">
    <location>
        <begin position="351"/>
        <end position="396"/>
    </location>
</feature>
<dbReference type="AlphaFoldDB" id="A0A0F9KSJ8"/>
<proteinExistence type="predicted"/>
<comment type="caution">
    <text evidence="2">The sequence shown here is derived from an EMBL/GenBank/DDBJ whole genome shotgun (WGS) entry which is preliminary data.</text>
</comment>
<evidence type="ECO:0000313" key="2">
    <source>
        <dbReference type="EMBL" id="KKM77761.1"/>
    </source>
</evidence>
<feature type="non-terminal residue" evidence="2">
    <location>
        <position position="409"/>
    </location>
</feature>
<sequence>MPEKEPKGYTPKEVFQKVKSENQWEVDIKLEPEHIPWVYIGNIIQRSLARMIGQGPYGPVSVKCTAEGNLAVVSRGGAFDDYEVLEFAFSSANESHDFTFAQQVQRIDMFTYDGKTDYQLSRDLVKALGDKIELFEDSFYSLDVYTRKVRATSKAFNPRSTGTETSHTADKLVDSGADFVTDAVSIGDAVANITDNLYASVTAIDDLNTLSLSDDIFTATGSPQEIDDRIGGTLQVMGAPGHPVVMTSLADDSFGAGLDPWGMPQFDTDNISSQPVPGAWRSVKLEKYSNDRNVAVVEETEDPYETGGDLNGTPLAAQYIGDLGPHEKGGDDNLRLGFEVNGTIRLDDPGDVDVYSFDGVAGTEIWVDIDKASHDLDTIIELIDNNGNVLARSDDSYSEFSPTGSEFGP</sequence>
<accession>A0A0F9KSJ8</accession>
<dbReference type="Pfam" id="PF04151">
    <property type="entry name" value="PPC"/>
    <property type="match status" value="1"/>
</dbReference>
<name>A0A0F9KSJ8_9ZZZZ</name>
<dbReference type="EMBL" id="LAZR01008595">
    <property type="protein sequence ID" value="KKM77761.1"/>
    <property type="molecule type" value="Genomic_DNA"/>
</dbReference>
<reference evidence="2" key="1">
    <citation type="journal article" date="2015" name="Nature">
        <title>Complex archaea that bridge the gap between prokaryotes and eukaryotes.</title>
        <authorList>
            <person name="Spang A."/>
            <person name="Saw J.H."/>
            <person name="Jorgensen S.L."/>
            <person name="Zaremba-Niedzwiedzka K."/>
            <person name="Martijn J."/>
            <person name="Lind A.E."/>
            <person name="van Eijk R."/>
            <person name="Schleper C."/>
            <person name="Guy L."/>
            <person name="Ettema T.J."/>
        </authorList>
    </citation>
    <scope>NUCLEOTIDE SEQUENCE</scope>
</reference>
<evidence type="ECO:0000259" key="1">
    <source>
        <dbReference type="Pfam" id="PF04151"/>
    </source>
</evidence>
<dbReference type="InterPro" id="IPR007280">
    <property type="entry name" value="Peptidase_C_arc/bac"/>
</dbReference>
<gene>
    <name evidence="2" type="ORF">LCGC14_1366830</name>
</gene>